<dbReference type="Gene3D" id="3.40.50.300">
    <property type="entry name" value="P-loop containing nucleotide triphosphate hydrolases"/>
    <property type="match status" value="1"/>
</dbReference>
<evidence type="ECO:0000256" key="2">
    <source>
        <dbReference type="ARBA" id="ARBA00022741"/>
    </source>
</evidence>
<dbReference type="CDD" id="cd03255">
    <property type="entry name" value="ABC_MJ0796_LolCDE_FtsE"/>
    <property type="match status" value="1"/>
</dbReference>
<sequence length="248" mass="26916">MARSFARTAGQILEDRAGNEHNGSNGGSNGEDANAVTVLRDVTLRIMPGEFAALQGTSGSGKSTLLHILGLLDRASRGTYALLGKDVSHLSDDALSTLRSRHIGFVFQSFYLIPYATALDNVLMPGLYTKVSHRQLVQRARELLTMVGLADRMHHKPSQLSGGQQQRVALARALMNRPSLVLADEPTGQLDSRTTREILDLLRTINEQGATVILVTHDPNVAAYARRRLHMEDGRIVRDEQAGTAAAG</sequence>
<dbReference type="GO" id="GO:0022857">
    <property type="term" value="F:transmembrane transporter activity"/>
    <property type="evidence" value="ECO:0007669"/>
    <property type="project" value="UniProtKB-ARBA"/>
</dbReference>
<proteinExistence type="inferred from homology"/>
<dbReference type="PATRIC" id="fig|1121448.10.peg.3091"/>
<dbReference type="InterPro" id="IPR003593">
    <property type="entry name" value="AAA+_ATPase"/>
</dbReference>
<keyword evidence="3 7" id="KW-0067">ATP-binding</keyword>
<dbReference type="GO" id="GO:0016887">
    <property type="term" value="F:ATP hydrolysis activity"/>
    <property type="evidence" value="ECO:0007669"/>
    <property type="project" value="InterPro"/>
</dbReference>
<feature type="region of interest" description="Disordered" evidence="5">
    <location>
        <begin position="1"/>
        <end position="32"/>
    </location>
</feature>
<evidence type="ECO:0000313" key="7">
    <source>
        <dbReference type="EMBL" id="AGW14844.1"/>
    </source>
</evidence>
<dbReference type="AlphaFoldDB" id="T2GF85"/>
<evidence type="ECO:0000256" key="4">
    <source>
        <dbReference type="ARBA" id="ARBA00038388"/>
    </source>
</evidence>
<dbReference type="Pfam" id="PF00005">
    <property type="entry name" value="ABC_tran"/>
    <property type="match status" value="1"/>
</dbReference>
<evidence type="ECO:0000256" key="1">
    <source>
        <dbReference type="ARBA" id="ARBA00022448"/>
    </source>
</evidence>
<dbReference type="PROSITE" id="PS00211">
    <property type="entry name" value="ABC_TRANSPORTER_1"/>
    <property type="match status" value="1"/>
</dbReference>
<dbReference type="InterPro" id="IPR017871">
    <property type="entry name" value="ABC_transporter-like_CS"/>
</dbReference>
<protein>
    <submittedName>
        <fullName evidence="7">Putative ABC transporter ATP-binding protein</fullName>
    </submittedName>
</protein>
<dbReference type="SMART" id="SM00382">
    <property type="entry name" value="AAA"/>
    <property type="match status" value="1"/>
</dbReference>
<dbReference type="PANTHER" id="PTHR24220">
    <property type="entry name" value="IMPORT ATP-BINDING PROTEIN"/>
    <property type="match status" value="1"/>
</dbReference>
<dbReference type="GO" id="GO:0005524">
    <property type="term" value="F:ATP binding"/>
    <property type="evidence" value="ECO:0007669"/>
    <property type="project" value="UniProtKB-KW"/>
</dbReference>
<feature type="domain" description="ABC transporter" evidence="6">
    <location>
        <begin position="15"/>
        <end position="247"/>
    </location>
</feature>
<comment type="similarity">
    <text evidence="4">Belongs to the ABC transporter superfamily. Macrolide exporter (TC 3.A.1.122) family.</text>
</comment>
<dbReference type="SUPFAM" id="SSF52540">
    <property type="entry name" value="P-loop containing nucleoside triphosphate hydrolases"/>
    <property type="match status" value="1"/>
</dbReference>
<organism evidence="7 8">
    <name type="scientific">Megalodesulfovibrio gigas (strain ATCC 19364 / DSM 1382 / NCIMB 9332 / VKM B-1759)</name>
    <name type="common">Desulfovibrio gigas</name>
    <dbReference type="NCBI Taxonomy" id="1121448"/>
    <lineage>
        <taxon>Bacteria</taxon>
        <taxon>Pseudomonadati</taxon>
        <taxon>Thermodesulfobacteriota</taxon>
        <taxon>Desulfovibrionia</taxon>
        <taxon>Desulfovibrionales</taxon>
        <taxon>Desulfovibrionaceae</taxon>
        <taxon>Megalodesulfovibrio</taxon>
    </lineage>
</organism>
<dbReference type="InterPro" id="IPR015854">
    <property type="entry name" value="ABC_transpr_LolD-like"/>
</dbReference>
<dbReference type="InterPro" id="IPR003439">
    <property type="entry name" value="ABC_transporter-like_ATP-bd"/>
</dbReference>
<evidence type="ECO:0000256" key="3">
    <source>
        <dbReference type="ARBA" id="ARBA00022840"/>
    </source>
</evidence>
<evidence type="ECO:0000313" key="8">
    <source>
        <dbReference type="Proteomes" id="UP000016587"/>
    </source>
</evidence>
<reference evidence="8" key="2">
    <citation type="submission" date="2013-07" db="EMBL/GenBank/DDBJ databases">
        <authorList>
            <person name="Morais-Silva F.O."/>
            <person name="Rezende A.M."/>
            <person name="Pimentel C."/>
            <person name="Resende D.M."/>
            <person name="Santos C.I."/>
            <person name="Clemente C."/>
            <person name="de Oliveira L.M."/>
            <person name="da Silva S.M."/>
            <person name="Costa D.A."/>
            <person name="Varela-Raposo A."/>
            <person name="Horacio E.C.A."/>
            <person name="Matos M."/>
            <person name="Flores O."/>
            <person name="Ruiz J.C."/>
            <person name="Rodrigues-Pousada C."/>
        </authorList>
    </citation>
    <scope>NUCLEOTIDE SEQUENCE [LARGE SCALE GENOMIC DNA]</scope>
    <source>
        <strain evidence="8">ATCC 19364 / DSM 1382 / NCIMB 9332 / VKM B-1759</strain>
    </source>
</reference>
<dbReference type="HOGENOM" id="CLU_000604_1_22_7"/>
<name>T2GF85_MEGG1</name>
<evidence type="ECO:0000256" key="5">
    <source>
        <dbReference type="SAM" id="MobiDB-lite"/>
    </source>
</evidence>
<dbReference type="PANTHER" id="PTHR24220:SF86">
    <property type="entry name" value="ABC TRANSPORTER ABCH.1"/>
    <property type="match status" value="1"/>
</dbReference>
<keyword evidence="8" id="KW-1185">Reference proteome</keyword>
<keyword evidence="1" id="KW-0813">Transport</keyword>
<dbReference type="GO" id="GO:0098796">
    <property type="term" value="C:membrane protein complex"/>
    <property type="evidence" value="ECO:0007669"/>
    <property type="project" value="UniProtKB-ARBA"/>
</dbReference>
<dbReference type="GO" id="GO:0005886">
    <property type="term" value="C:plasma membrane"/>
    <property type="evidence" value="ECO:0007669"/>
    <property type="project" value="TreeGrafter"/>
</dbReference>
<dbReference type="InterPro" id="IPR027417">
    <property type="entry name" value="P-loop_NTPase"/>
</dbReference>
<dbReference type="Proteomes" id="UP000016587">
    <property type="component" value="Chromosome"/>
</dbReference>
<gene>
    <name evidence="7" type="ORF">DGI_3130</name>
</gene>
<dbReference type="FunFam" id="3.40.50.300:FF:000032">
    <property type="entry name" value="Export ABC transporter ATP-binding protein"/>
    <property type="match status" value="1"/>
</dbReference>
<dbReference type="eggNOG" id="COG1136">
    <property type="taxonomic scope" value="Bacteria"/>
</dbReference>
<dbReference type="EMBL" id="CP006585">
    <property type="protein sequence ID" value="AGW14844.1"/>
    <property type="molecule type" value="Genomic_DNA"/>
</dbReference>
<dbReference type="PROSITE" id="PS50893">
    <property type="entry name" value="ABC_TRANSPORTER_2"/>
    <property type="match status" value="1"/>
</dbReference>
<accession>T2GF85</accession>
<dbReference type="KEGG" id="dgg:DGI_3130"/>
<reference evidence="7 8" key="1">
    <citation type="journal article" date="2013" name="J. Bacteriol.">
        <title>Roles of HynAB and Ech, the only two hydrogenases found in the model sulfate reducer Desulfovibrio gigas.</title>
        <authorList>
            <person name="Morais-Silva F.O."/>
            <person name="Santos C.I."/>
            <person name="Rodrigues R."/>
            <person name="Pereira I.A."/>
            <person name="Rodrigues-Pousada C."/>
        </authorList>
    </citation>
    <scope>NUCLEOTIDE SEQUENCE [LARGE SCALE GENOMIC DNA]</scope>
    <source>
        <strain evidence="8">ATCC 19364 / DSM 1382 / NCIMB 9332 / VKM B-1759</strain>
    </source>
</reference>
<keyword evidence="2" id="KW-0547">Nucleotide-binding</keyword>
<evidence type="ECO:0000259" key="6">
    <source>
        <dbReference type="PROSITE" id="PS50893"/>
    </source>
</evidence>
<dbReference type="STRING" id="1121448.DGI_3130"/>
<dbReference type="InterPro" id="IPR017911">
    <property type="entry name" value="MacB-like_ATP-bd"/>
</dbReference>